<dbReference type="EMBL" id="CP097218">
    <property type="protein sequence ID" value="UQN29290.1"/>
    <property type="molecule type" value="Genomic_DNA"/>
</dbReference>
<keyword evidence="2" id="KW-0238">DNA-binding</keyword>
<keyword evidence="1" id="KW-0805">Transcription regulation</keyword>
<dbReference type="RefSeq" id="WP_249478492.1">
    <property type="nucleotide sequence ID" value="NZ_CP097218.1"/>
</dbReference>
<gene>
    <name evidence="6" type="ORF">M4486_16900</name>
</gene>
<dbReference type="Proteomes" id="UP001055868">
    <property type="component" value="Chromosome"/>
</dbReference>
<evidence type="ECO:0000313" key="6">
    <source>
        <dbReference type="EMBL" id="UQN29290.1"/>
    </source>
</evidence>
<evidence type="ECO:0000256" key="3">
    <source>
        <dbReference type="ARBA" id="ARBA00023163"/>
    </source>
</evidence>
<feature type="region of interest" description="Disordered" evidence="4">
    <location>
        <begin position="1"/>
        <end position="21"/>
    </location>
</feature>
<dbReference type="Gene3D" id="1.10.10.10">
    <property type="entry name" value="Winged helix-like DNA-binding domain superfamily/Winged helix DNA-binding domain"/>
    <property type="match status" value="1"/>
</dbReference>
<evidence type="ECO:0000256" key="2">
    <source>
        <dbReference type="ARBA" id="ARBA00023125"/>
    </source>
</evidence>
<keyword evidence="7" id="KW-1185">Reference proteome</keyword>
<name>A0ABY4N7X7_9MICO</name>
<dbReference type="InterPro" id="IPR000835">
    <property type="entry name" value="HTH_MarR-typ"/>
</dbReference>
<sequence>MPEDRSDPRRSTEDAQEPAEHDVYLDADRQGFVEDLAVMMNHAAGLPLTDGRVLGYLMMTQADHTSSAQLAQGLQASSGAISMATRRLVESGFVKRHVIPGDRRHYFRTETDVWGSWLATERRYLDRQRDVIAHGLATTDPDDPADAPVRERLENGRDYMTWLQGHHRAMLAEWEAFKAERRSGNRKNRSPTTHEEED</sequence>
<reference evidence="6" key="1">
    <citation type="submission" date="2022-05" db="EMBL/GenBank/DDBJ databases">
        <title>Genomic analysis of Brachybacterium sp. CBA3104.</title>
        <authorList>
            <person name="Roh S.W."/>
            <person name="Kim Y.B."/>
            <person name="Kim Y."/>
        </authorList>
    </citation>
    <scope>NUCLEOTIDE SEQUENCE</scope>
    <source>
        <strain evidence="6">CBA3104</strain>
    </source>
</reference>
<feature type="domain" description="HTH marR-type" evidence="5">
    <location>
        <begin position="45"/>
        <end position="104"/>
    </location>
</feature>
<evidence type="ECO:0000256" key="1">
    <source>
        <dbReference type="ARBA" id="ARBA00023015"/>
    </source>
</evidence>
<evidence type="ECO:0000259" key="5">
    <source>
        <dbReference type="Pfam" id="PF12802"/>
    </source>
</evidence>
<proteinExistence type="predicted"/>
<evidence type="ECO:0000313" key="7">
    <source>
        <dbReference type="Proteomes" id="UP001055868"/>
    </source>
</evidence>
<keyword evidence="3" id="KW-0804">Transcription</keyword>
<dbReference type="InterPro" id="IPR052362">
    <property type="entry name" value="HTH-GbsR_regulator"/>
</dbReference>
<dbReference type="PANTHER" id="PTHR38465:SF2">
    <property type="entry name" value="HTH-TYPE TRANSCRIPTIONAL REGULATOR MMPR5"/>
    <property type="match status" value="1"/>
</dbReference>
<organism evidence="6 7">
    <name type="scientific">Brachybacterium kimchii</name>
    <dbReference type="NCBI Taxonomy" id="2942909"/>
    <lineage>
        <taxon>Bacteria</taxon>
        <taxon>Bacillati</taxon>
        <taxon>Actinomycetota</taxon>
        <taxon>Actinomycetes</taxon>
        <taxon>Micrococcales</taxon>
        <taxon>Dermabacteraceae</taxon>
        <taxon>Brachybacterium</taxon>
    </lineage>
</organism>
<accession>A0ABY4N7X7</accession>
<dbReference type="InterPro" id="IPR036388">
    <property type="entry name" value="WH-like_DNA-bd_sf"/>
</dbReference>
<protein>
    <submittedName>
        <fullName evidence="6">MarR family transcriptional regulator</fullName>
    </submittedName>
</protein>
<dbReference type="PANTHER" id="PTHR38465">
    <property type="entry name" value="HTH-TYPE TRANSCRIPTIONAL REGULATOR MJ1563-RELATED"/>
    <property type="match status" value="1"/>
</dbReference>
<dbReference type="Pfam" id="PF12802">
    <property type="entry name" value="MarR_2"/>
    <property type="match status" value="1"/>
</dbReference>
<evidence type="ECO:0000256" key="4">
    <source>
        <dbReference type="SAM" id="MobiDB-lite"/>
    </source>
</evidence>
<dbReference type="InterPro" id="IPR036390">
    <property type="entry name" value="WH_DNA-bd_sf"/>
</dbReference>
<dbReference type="SUPFAM" id="SSF46785">
    <property type="entry name" value="Winged helix' DNA-binding domain"/>
    <property type="match status" value="1"/>
</dbReference>